<organism evidence="2 3">
    <name type="scientific">Flavobacterium arsenatis</name>
    <dbReference type="NCBI Taxonomy" id="1484332"/>
    <lineage>
        <taxon>Bacteria</taxon>
        <taxon>Pseudomonadati</taxon>
        <taxon>Bacteroidota</taxon>
        <taxon>Flavobacteriia</taxon>
        <taxon>Flavobacteriales</taxon>
        <taxon>Flavobacteriaceae</taxon>
        <taxon>Flavobacterium</taxon>
    </lineage>
</organism>
<dbReference type="Proteomes" id="UP001255185">
    <property type="component" value="Unassembled WGS sequence"/>
</dbReference>
<accession>A0ABU1TSM7</accession>
<evidence type="ECO:0000313" key="3">
    <source>
        <dbReference type="Proteomes" id="UP001255185"/>
    </source>
</evidence>
<feature type="transmembrane region" description="Helical" evidence="1">
    <location>
        <begin position="41"/>
        <end position="63"/>
    </location>
</feature>
<evidence type="ECO:0000256" key="1">
    <source>
        <dbReference type="SAM" id="Phobius"/>
    </source>
</evidence>
<comment type="caution">
    <text evidence="2">The sequence shown here is derived from an EMBL/GenBank/DDBJ whole genome shotgun (WGS) entry which is preliminary data.</text>
</comment>
<protein>
    <submittedName>
        <fullName evidence="2">Membrane protein</fullName>
    </submittedName>
</protein>
<keyword evidence="1" id="KW-0812">Transmembrane</keyword>
<dbReference type="EMBL" id="JAVDVI010000013">
    <property type="protein sequence ID" value="MDR6968890.1"/>
    <property type="molecule type" value="Genomic_DNA"/>
</dbReference>
<gene>
    <name evidence="2" type="ORF">J2X31_002916</name>
</gene>
<reference evidence="2 3" key="1">
    <citation type="submission" date="2023-07" db="EMBL/GenBank/DDBJ databases">
        <title>Sorghum-associated microbial communities from plants grown in Nebraska, USA.</title>
        <authorList>
            <person name="Schachtman D."/>
        </authorList>
    </citation>
    <scope>NUCLEOTIDE SEQUENCE [LARGE SCALE GENOMIC DNA]</scope>
    <source>
        <strain evidence="2 3">3773</strain>
    </source>
</reference>
<keyword evidence="1" id="KW-1133">Transmembrane helix</keyword>
<feature type="transmembrane region" description="Helical" evidence="1">
    <location>
        <begin position="75"/>
        <end position="100"/>
    </location>
</feature>
<proteinExistence type="predicted"/>
<sequence>MEKKIKRISIINYVFIIIIVVAGLIQLYFQGEYINYRRLRAVIGYFVIVPSVFISLLLTFSIFRYYYKNKFKKPLIYFFSAILGILLFIYLCVISIWIIIQVLL</sequence>
<keyword evidence="1" id="KW-0472">Membrane</keyword>
<evidence type="ECO:0000313" key="2">
    <source>
        <dbReference type="EMBL" id="MDR6968890.1"/>
    </source>
</evidence>
<keyword evidence="3" id="KW-1185">Reference proteome</keyword>
<feature type="transmembrane region" description="Helical" evidence="1">
    <location>
        <begin position="12"/>
        <end position="29"/>
    </location>
</feature>
<name>A0ABU1TSM7_9FLAO</name>